<gene>
    <name evidence="1" type="ORF">LCGC14_0725200</name>
</gene>
<evidence type="ECO:0000313" key="1">
    <source>
        <dbReference type="EMBL" id="KKN41271.1"/>
    </source>
</evidence>
<name>A0A0F9SWK8_9ZZZZ</name>
<comment type="caution">
    <text evidence="1">The sequence shown here is derived from an EMBL/GenBank/DDBJ whole genome shotgun (WGS) entry which is preliminary data.</text>
</comment>
<accession>A0A0F9SWK8</accession>
<sequence>MTQPQPIELIIRINPNSSIEVEGPLHDPILCYGMIKLGERHLDKHFDKAKQVRAIQVVPGMDNIREN</sequence>
<dbReference type="EMBL" id="LAZR01001658">
    <property type="protein sequence ID" value="KKN41271.1"/>
    <property type="molecule type" value="Genomic_DNA"/>
</dbReference>
<organism evidence="1">
    <name type="scientific">marine sediment metagenome</name>
    <dbReference type="NCBI Taxonomy" id="412755"/>
    <lineage>
        <taxon>unclassified sequences</taxon>
        <taxon>metagenomes</taxon>
        <taxon>ecological metagenomes</taxon>
    </lineage>
</organism>
<proteinExistence type="predicted"/>
<protein>
    <submittedName>
        <fullName evidence="1">Uncharacterized protein</fullName>
    </submittedName>
</protein>
<reference evidence="1" key="1">
    <citation type="journal article" date="2015" name="Nature">
        <title>Complex archaea that bridge the gap between prokaryotes and eukaryotes.</title>
        <authorList>
            <person name="Spang A."/>
            <person name="Saw J.H."/>
            <person name="Jorgensen S.L."/>
            <person name="Zaremba-Niedzwiedzka K."/>
            <person name="Martijn J."/>
            <person name="Lind A.E."/>
            <person name="van Eijk R."/>
            <person name="Schleper C."/>
            <person name="Guy L."/>
            <person name="Ettema T.J."/>
        </authorList>
    </citation>
    <scope>NUCLEOTIDE SEQUENCE</scope>
</reference>
<dbReference type="AlphaFoldDB" id="A0A0F9SWK8"/>